<reference evidence="1" key="1">
    <citation type="submission" date="2021-02" db="EMBL/GenBank/DDBJ databases">
        <authorList>
            <person name="Dougan E. K."/>
            <person name="Rhodes N."/>
            <person name="Thang M."/>
            <person name="Chan C."/>
        </authorList>
    </citation>
    <scope>NUCLEOTIDE SEQUENCE</scope>
</reference>
<feature type="non-terminal residue" evidence="1">
    <location>
        <position position="68"/>
    </location>
</feature>
<evidence type="ECO:0000313" key="1">
    <source>
        <dbReference type="EMBL" id="CAE7231377.1"/>
    </source>
</evidence>
<dbReference type="AlphaFoldDB" id="A0A812KQR7"/>
<dbReference type="EMBL" id="CAJNIZ010004314">
    <property type="protein sequence ID" value="CAE7231377.1"/>
    <property type="molecule type" value="Genomic_DNA"/>
</dbReference>
<evidence type="ECO:0000313" key="2">
    <source>
        <dbReference type="Proteomes" id="UP000649617"/>
    </source>
</evidence>
<gene>
    <name evidence="1" type="ORF">SPIL2461_LOCUS3541</name>
</gene>
<feature type="non-terminal residue" evidence="1">
    <location>
        <position position="1"/>
    </location>
</feature>
<keyword evidence="2" id="KW-1185">Reference proteome</keyword>
<protein>
    <submittedName>
        <fullName evidence="1">Uncharacterized protein</fullName>
    </submittedName>
</protein>
<organism evidence="1 2">
    <name type="scientific">Symbiodinium pilosum</name>
    <name type="common">Dinoflagellate</name>
    <dbReference type="NCBI Taxonomy" id="2952"/>
    <lineage>
        <taxon>Eukaryota</taxon>
        <taxon>Sar</taxon>
        <taxon>Alveolata</taxon>
        <taxon>Dinophyceae</taxon>
        <taxon>Suessiales</taxon>
        <taxon>Symbiodiniaceae</taxon>
        <taxon>Symbiodinium</taxon>
    </lineage>
</organism>
<sequence>EAEVQLEVQTSSERAFAEGRTTATHVVAVVLLLRPGVGTEEELEEIGDFKVPVSSPEPLKIRKLLPDR</sequence>
<dbReference type="Proteomes" id="UP000649617">
    <property type="component" value="Unassembled WGS sequence"/>
</dbReference>
<accession>A0A812KQR7</accession>
<proteinExistence type="predicted"/>
<name>A0A812KQR7_SYMPI</name>
<comment type="caution">
    <text evidence="1">The sequence shown here is derived from an EMBL/GenBank/DDBJ whole genome shotgun (WGS) entry which is preliminary data.</text>
</comment>